<dbReference type="EMBL" id="BMKB01000011">
    <property type="protein sequence ID" value="GGA64034.1"/>
    <property type="molecule type" value="Genomic_DNA"/>
</dbReference>
<evidence type="ECO:0000313" key="1">
    <source>
        <dbReference type="EMBL" id="GGA64034.1"/>
    </source>
</evidence>
<keyword evidence="2" id="KW-1185">Reference proteome</keyword>
<name>A0A916RPF4_9HYPH</name>
<organism evidence="1 2">
    <name type="scientific">Pelagibacterium lentulum</name>
    <dbReference type="NCBI Taxonomy" id="2029865"/>
    <lineage>
        <taxon>Bacteria</taxon>
        <taxon>Pseudomonadati</taxon>
        <taxon>Pseudomonadota</taxon>
        <taxon>Alphaproteobacteria</taxon>
        <taxon>Hyphomicrobiales</taxon>
        <taxon>Devosiaceae</taxon>
        <taxon>Pelagibacterium</taxon>
    </lineage>
</organism>
<proteinExistence type="predicted"/>
<accession>A0A916RPF4</accession>
<evidence type="ECO:0000313" key="2">
    <source>
        <dbReference type="Proteomes" id="UP000596977"/>
    </source>
</evidence>
<dbReference type="Proteomes" id="UP000596977">
    <property type="component" value="Unassembled WGS sequence"/>
</dbReference>
<reference evidence="1 2" key="1">
    <citation type="journal article" date="2014" name="Int. J. Syst. Evol. Microbiol.">
        <title>Complete genome sequence of Corynebacterium casei LMG S-19264T (=DSM 44701T), isolated from a smear-ripened cheese.</title>
        <authorList>
            <consortium name="US DOE Joint Genome Institute (JGI-PGF)"/>
            <person name="Walter F."/>
            <person name="Albersmeier A."/>
            <person name="Kalinowski J."/>
            <person name="Ruckert C."/>
        </authorList>
    </citation>
    <scope>NUCLEOTIDE SEQUENCE [LARGE SCALE GENOMIC DNA]</scope>
    <source>
        <strain evidence="1 2">CGMCC 1.15896</strain>
    </source>
</reference>
<gene>
    <name evidence="1" type="ORF">GCM10011499_38040</name>
</gene>
<dbReference type="RefSeq" id="WP_244640905.1">
    <property type="nucleotide sequence ID" value="NZ_BMKB01000011.1"/>
</dbReference>
<sequence>MLLEQFGTEAYYTAQRLAARSRFRGDRDGFWHWAKVAAEVARISPEVEMDMAVVERIVEEERQAQAG</sequence>
<comment type="caution">
    <text evidence="1">The sequence shown here is derived from an EMBL/GenBank/DDBJ whole genome shotgun (WGS) entry which is preliminary data.</text>
</comment>
<protein>
    <submittedName>
        <fullName evidence="1">Uncharacterized protein</fullName>
    </submittedName>
</protein>
<dbReference type="AlphaFoldDB" id="A0A916RPF4"/>